<dbReference type="RefSeq" id="XP_022293453.1">
    <property type="nucleotide sequence ID" value="XM_022437745.1"/>
</dbReference>
<dbReference type="InterPro" id="IPR001304">
    <property type="entry name" value="C-type_lectin-like"/>
</dbReference>
<feature type="disulfide bond" evidence="1">
    <location>
        <begin position="24"/>
        <end position="58"/>
    </location>
</feature>
<evidence type="ECO:0000259" key="3">
    <source>
        <dbReference type="PROSITE" id="PS50041"/>
    </source>
</evidence>
<evidence type="ECO:0000313" key="6">
    <source>
        <dbReference type="RefSeq" id="XP_022293453.1"/>
    </source>
</evidence>
<dbReference type="PROSITE" id="PS50041">
    <property type="entry name" value="C_TYPE_LECTIN_2"/>
    <property type="match status" value="1"/>
</dbReference>
<dbReference type="OrthoDB" id="6116415at2759"/>
<feature type="chain" id="PRO_5034204535" evidence="2">
    <location>
        <begin position="22"/>
        <end position="451"/>
    </location>
</feature>
<dbReference type="Gene3D" id="2.10.60.10">
    <property type="entry name" value="CD59"/>
    <property type="match status" value="2"/>
</dbReference>
<sequence length="451" mass="49355">MAVFTGIILALILGVFQAVSSQSCDDVDETVCQIFRDKRDICEDQCLSKLCPRTCGNCPLRCYKCDSVSDVNDCNATSECSPKEKCIVTESLGADFTKSYRMGCASSDVCTQLFGANPIPTSGTFSVIGKRLHEKRANLDGDCCDTDLCNKHTPTPARERRQDVNVTTTMMPTESADKNCSDIDTAGCQRLASLNKAMCSDPCVVQACPRTCGKCSECYWCNHVKNPEQCNQTTQCNAGEKCYVLETLSYSGDHSYNVGCMHQDVCNQFHTQAAHIFGKRADPVELSLDGDCCSGDLCNHHAIAHSTATTTAAPTDMCAYTAANHHCPMNFHLVDGKCYMIGESALSFNDALSYCSTHCSHLAENLSHGDYTALSHWVTENFVYIGAKDQRRDGEFTWITSGRHAGSYSYPGALFGFHNSKTCASFSERRAALHAEDCSNTLKPLCQARMK</sequence>
<keyword evidence="2" id="KW-0732">Signal</keyword>
<evidence type="ECO:0000259" key="4">
    <source>
        <dbReference type="PROSITE" id="PS51670"/>
    </source>
</evidence>
<keyword evidence="5" id="KW-1185">Reference proteome</keyword>
<dbReference type="InterPro" id="IPR003582">
    <property type="entry name" value="ShKT_dom"/>
</dbReference>
<dbReference type="PROSITE" id="PS51670">
    <property type="entry name" value="SHKT"/>
    <property type="match status" value="2"/>
</dbReference>
<dbReference type="SMART" id="SM00134">
    <property type="entry name" value="LU"/>
    <property type="match status" value="2"/>
</dbReference>
<keyword evidence="1" id="KW-1015">Disulfide bond</keyword>
<comment type="caution">
    <text evidence="1">Lacks conserved residue(s) required for the propagation of feature annotation.</text>
</comment>
<evidence type="ECO:0000313" key="5">
    <source>
        <dbReference type="Proteomes" id="UP000694844"/>
    </source>
</evidence>
<feature type="domain" description="ShKT" evidence="4">
    <location>
        <begin position="24"/>
        <end position="58"/>
    </location>
</feature>
<protein>
    <submittedName>
        <fullName evidence="6">Uncharacterized protein LOC111104041 isoform X2</fullName>
    </submittedName>
</protein>
<dbReference type="InterPro" id="IPR045860">
    <property type="entry name" value="Snake_toxin-like_sf"/>
</dbReference>
<dbReference type="Proteomes" id="UP000694844">
    <property type="component" value="Chromosome 7"/>
</dbReference>
<evidence type="ECO:0000256" key="2">
    <source>
        <dbReference type="SAM" id="SignalP"/>
    </source>
</evidence>
<proteinExistence type="predicted"/>
<feature type="disulfide bond" evidence="1">
    <location>
        <begin position="42"/>
        <end position="55"/>
    </location>
</feature>
<dbReference type="CDD" id="cd00037">
    <property type="entry name" value="CLECT"/>
    <property type="match status" value="1"/>
</dbReference>
<accession>A0A8B8AS29</accession>
<dbReference type="InterPro" id="IPR016186">
    <property type="entry name" value="C-type_lectin-like/link_sf"/>
</dbReference>
<dbReference type="InterPro" id="IPR016187">
    <property type="entry name" value="CTDL_fold"/>
</dbReference>
<dbReference type="SUPFAM" id="SSF56436">
    <property type="entry name" value="C-type lectin-like"/>
    <property type="match status" value="1"/>
</dbReference>
<dbReference type="Gene3D" id="3.10.100.10">
    <property type="entry name" value="Mannose-Binding Protein A, subunit A"/>
    <property type="match status" value="1"/>
</dbReference>
<feature type="signal peptide" evidence="2">
    <location>
        <begin position="1"/>
        <end position="21"/>
    </location>
</feature>
<feature type="domain" description="C-type lectin" evidence="3">
    <location>
        <begin position="334"/>
        <end position="447"/>
    </location>
</feature>
<dbReference type="SMART" id="SM00034">
    <property type="entry name" value="CLECT"/>
    <property type="match status" value="1"/>
</dbReference>
<dbReference type="SUPFAM" id="SSF57302">
    <property type="entry name" value="Snake toxin-like"/>
    <property type="match status" value="1"/>
</dbReference>
<gene>
    <name evidence="6" type="primary">LOC111104041</name>
</gene>
<name>A0A8B8AS29_CRAVI</name>
<feature type="disulfide bond" evidence="1">
    <location>
        <begin position="199"/>
        <end position="212"/>
    </location>
</feature>
<organism evidence="5 6">
    <name type="scientific">Crassostrea virginica</name>
    <name type="common">Eastern oyster</name>
    <dbReference type="NCBI Taxonomy" id="6565"/>
    <lineage>
        <taxon>Eukaryota</taxon>
        <taxon>Metazoa</taxon>
        <taxon>Spiralia</taxon>
        <taxon>Lophotrochozoa</taxon>
        <taxon>Mollusca</taxon>
        <taxon>Bivalvia</taxon>
        <taxon>Autobranchia</taxon>
        <taxon>Pteriomorphia</taxon>
        <taxon>Ostreida</taxon>
        <taxon>Ostreoidea</taxon>
        <taxon>Ostreidae</taxon>
        <taxon>Crassostrea</taxon>
    </lineage>
</organism>
<reference evidence="6" key="1">
    <citation type="submission" date="2025-08" db="UniProtKB">
        <authorList>
            <consortium name="RefSeq"/>
        </authorList>
    </citation>
    <scope>IDENTIFICATION</scope>
    <source>
        <tissue evidence="6">Whole sample</tissue>
    </source>
</reference>
<dbReference type="AlphaFoldDB" id="A0A8B8AS29"/>
<dbReference type="InterPro" id="IPR016054">
    <property type="entry name" value="LY6_UPA_recep-like"/>
</dbReference>
<evidence type="ECO:0000256" key="1">
    <source>
        <dbReference type="PROSITE-ProRule" id="PRU01005"/>
    </source>
</evidence>
<feature type="domain" description="ShKT" evidence="4">
    <location>
        <begin position="180"/>
        <end position="215"/>
    </location>
</feature>
<dbReference type="GeneID" id="111104041"/>